<protein>
    <submittedName>
        <fullName evidence="1">Uncharacterized protein</fullName>
    </submittedName>
</protein>
<reference evidence="1 2" key="1">
    <citation type="submission" date="2021-10" db="EMBL/GenBank/DDBJ databases">
        <title>Anaerobic single-cell dispensing facilitates the cultivation of human gut bacteria.</title>
        <authorList>
            <person name="Afrizal A."/>
        </authorList>
    </citation>
    <scope>NUCLEOTIDE SEQUENCE [LARGE SCALE GENOMIC DNA]</scope>
    <source>
        <strain evidence="1 2">CLA-AA-H224</strain>
    </source>
</reference>
<name>A0AAE3E4N0_9FIRM</name>
<gene>
    <name evidence="1" type="ORF">LKD48_08830</name>
</gene>
<accession>A0AAE3E4N0</accession>
<comment type="caution">
    <text evidence="1">The sequence shown here is derived from an EMBL/GenBank/DDBJ whole genome shotgun (WGS) entry which is preliminary data.</text>
</comment>
<proteinExistence type="predicted"/>
<organism evidence="1 2">
    <name type="scientific">Anthropogastromicrobium aceti</name>
    <dbReference type="NCBI Taxonomy" id="2981768"/>
    <lineage>
        <taxon>Bacteria</taxon>
        <taxon>Bacillati</taxon>
        <taxon>Bacillota</taxon>
        <taxon>Clostridia</taxon>
        <taxon>Lachnospirales</taxon>
        <taxon>Lachnospiraceae</taxon>
        <taxon>Anthropogastromicrobium</taxon>
    </lineage>
</organism>
<sequence length="77" mass="9125">MSTYLDFYSSGEFASFSIKDKVEYQVSFYNINGDRDYQTNYKLAQEYFEEVSAPYKQMFIMEDMTHGLLERKSGNNL</sequence>
<evidence type="ECO:0000313" key="1">
    <source>
        <dbReference type="EMBL" id="MCC2221734.1"/>
    </source>
</evidence>
<dbReference type="AlphaFoldDB" id="A0AAE3E4N0"/>
<dbReference type="RefSeq" id="WP_308731800.1">
    <property type="nucleotide sequence ID" value="NZ_JAJEQN010000019.1"/>
</dbReference>
<keyword evidence="2" id="KW-1185">Reference proteome</keyword>
<dbReference type="EMBL" id="JAJEQN010000019">
    <property type="protein sequence ID" value="MCC2221734.1"/>
    <property type="molecule type" value="Genomic_DNA"/>
</dbReference>
<dbReference type="Proteomes" id="UP001198200">
    <property type="component" value="Unassembled WGS sequence"/>
</dbReference>
<evidence type="ECO:0000313" key="2">
    <source>
        <dbReference type="Proteomes" id="UP001198200"/>
    </source>
</evidence>